<sequence length="59" mass="6532">MFGLIEEAKTGCGDITLVGEIGALWPAPAVRFWPTTTPTPKLNSRFIGSKKREARNEDR</sequence>
<organism evidence="2 3">
    <name type="scientific">Vulcanimicrobium alpinum</name>
    <dbReference type="NCBI Taxonomy" id="3016050"/>
    <lineage>
        <taxon>Bacteria</taxon>
        <taxon>Bacillati</taxon>
        <taxon>Vulcanimicrobiota</taxon>
        <taxon>Vulcanimicrobiia</taxon>
        <taxon>Vulcanimicrobiales</taxon>
        <taxon>Vulcanimicrobiaceae</taxon>
        <taxon>Vulcanimicrobium</taxon>
    </lineage>
</organism>
<keyword evidence="3" id="KW-1185">Reference proteome</keyword>
<evidence type="ECO:0000313" key="3">
    <source>
        <dbReference type="Proteomes" id="UP001317532"/>
    </source>
</evidence>
<reference evidence="2 3" key="1">
    <citation type="journal article" date="2022" name="ISME Commun">
        <title>Vulcanimicrobium alpinus gen. nov. sp. nov., the first cultivated representative of the candidate phylum 'Eremiobacterota', is a metabolically versatile aerobic anoxygenic phototroph.</title>
        <authorList>
            <person name="Yabe S."/>
            <person name="Muto K."/>
            <person name="Abe K."/>
            <person name="Yokota A."/>
            <person name="Staudigel H."/>
            <person name="Tebo B.M."/>
        </authorList>
    </citation>
    <scope>NUCLEOTIDE SEQUENCE [LARGE SCALE GENOMIC DNA]</scope>
    <source>
        <strain evidence="2 3">WC8-2</strain>
    </source>
</reference>
<dbReference type="EMBL" id="AP025523">
    <property type="protein sequence ID" value="BDE07940.1"/>
    <property type="molecule type" value="Genomic_DNA"/>
</dbReference>
<accession>A0AAN1XYY0</accession>
<name>A0AAN1XYY0_UNVUL</name>
<evidence type="ECO:0000256" key="1">
    <source>
        <dbReference type="SAM" id="MobiDB-lite"/>
    </source>
</evidence>
<proteinExistence type="predicted"/>
<dbReference type="AlphaFoldDB" id="A0AAN1XYY0"/>
<gene>
    <name evidence="2" type="ORF">WPS_32160</name>
</gene>
<dbReference type="KEGG" id="vab:WPS_32160"/>
<feature type="compositionally biased region" description="Basic and acidic residues" evidence="1">
    <location>
        <begin position="50"/>
        <end position="59"/>
    </location>
</feature>
<protein>
    <submittedName>
        <fullName evidence="2">Uncharacterized protein</fullName>
    </submittedName>
</protein>
<feature type="region of interest" description="Disordered" evidence="1">
    <location>
        <begin position="36"/>
        <end position="59"/>
    </location>
</feature>
<dbReference type="Proteomes" id="UP001317532">
    <property type="component" value="Chromosome"/>
</dbReference>
<evidence type="ECO:0000313" key="2">
    <source>
        <dbReference type="EMBL" id="BDE07940.1"/>
    </source>
</evidence>